<gene>
    <name evidence="3" type="ORF">OUZ56_006374</name>
</gene>
<dbReference type="Proteomes" id="UP001234178">
    <property type="component" value="Unassembled WGS sequence"/>
</dbReference>
<dbReference type="EMBL" id="JAOYFB010000001">
    <property type="protein sequence ID" value="KAK4004645.1"/>
    <property type="molecule type" value="Genomic_DNA"/>
</dbReference>
<evidence type="ECO:0000256" key="1">
    <source>
        <dbReference type="ARBA" id="ARBA00022723"/>
    </source>
</evidence>
<dbReference type="PROSITE" id="PS50916">
    <property type="entry name" value="RABBD"/>
    <property type="match status" value="1"/>
</dbReference>
<dbReference type="PANTHER" id="PTHR45729:SF1">
    <property type="entry name" value="DOUBLE C2-LIKE DOMAIN-CONTAINING PROTEIN ALPHA"/>
    <property type="match status" value="1"/>
</dbReference>
<protein>
    <recommendedName>
        <fullName evidence="2">RabBD domain-containing protein</fullName>
    </recommendedName>
</protein>
<dbReference type="PANTHER" id="PTHR45729">
    <property type="entry name" value="RABPHILIN, ISOFORM A"/>
    <property type="match status" value="1"/>
</dbReference>
<name>A0ABQ9YWS3_9CRUS</name>
<keyword evidence="1" id="KW-0479">Metal-binding</keyword>
<organism evidence="3 4">
    <name type="scientific">Daphnia magna</name>
    <dbReference type="NCBI Taxonomy" id="35525"/>
    <lineage>
        <taxon>Eukaryota</taxon>
        <taxon>Metazoa</taxon>
        <taxon>Ecdysozoa</taxon>
        <taxon>Arthropoda</taxon>
        <taxon>Crustacea</taxon>
        <taxon>Branchiopoda</taxon>
        <taxon>Diplostraca</taxon>
        <taxon>Cladocera</taxon>
        <taxon>Anomopoda</taxon>
        <taxon>Daphniidae</taxon>
        <taxon>Daphnia</taxon>
    </lineage>
</organism>
<dbReference type="Pfam" id="PF02318">
    <property type="entry name" value="FYVE_2"/>
    <property type="match status" value="1"/>
</dbReference>
<dbReference type="InterPro" id="IPR013083">
    <property type="entry name" value="Znf_RING/FYVE/PHD"/>
</dbReference>
<accession>A0ABQ9YWS3</accession>
<dbReference type="SUPFAM" id="SSF57903">
    <property type="entry name" value="FYVE/PHD zinc finger"/>
    <property type="match status" value="1"/>
</dbReference>
<comment type="caution">
    <text evidence="3">The sequence shown here is derived from an EMBL/GenBank/DDBJ whole genome shotgun (WGS) entry which is preliminary data.</text>
</comment>
<dbReference type="InterPro" id="IPR043566">
    <property type="entry name" value="Rabphilin/DOC2/Noc2"/>
</dbReference>
<feature type="domain" description="RabBD" evidence="2">
    <location>
        <begin position="49"/>
        <end position="121"/>
    </location>
</feature>
<dbReference type="Gene3D" id="3.30.40.10">
    <property type="entry name" value="Zinc/RING finger domain, C3HC4 (zinc finger)"/>
    <property type="match status" value="1"/>
</dbReference>
<dbReference type="InterPro" id="IPR010911">
    <property type="entry name" value="Rab_BD"/>
</dbReference>
<evidence type="ECO:0000259" key="2">
    <source>
        <dbReference type="PROSITE" id="PS50916"/>
    </source>
</evidence>
<dbReference type="InterPro" id="IPR041282">
    <property type="entry name" value="FYVE_2"/>
</dbReference>
<reference evidence="3 4" key="1">
    <citation type="journal article" date="2023" name="Nucleic Acids Res.">
        <title>The hologenome of Daphnia magna reveals possible DNA methylation and microbiome-mediated evolution of the host genome.</title>
        <authorList>
            <person name="Chaturvedi A."/>
            <person name="Li X."/>
            <person name="Dhandapani V."/>
            <person name="Marshall H."/>
            <person name="Kissane S."/>
            <person name="Cuenca-Cambronero M."/>
            <person name="Asole G."/>
            <person name="Calvet F."/>
            <person name="Ruiz-Romero M."/>
            <person name="Marangio P."/>
            <person name="Guigo R."/>
            <person name="Rago D."/>
            <person name="Mirbahai L."/>
            <person name="Eastwood N."/>
            <person name="Colbourne J.K."/>
            <person name="Zhou J."/>
            <person name="Mallon E."/>
            <person name="Orsini L."/>
        </authorList>
    </citation>
    <scope>NUCLEOTIDE SEQUENCE [LARGE SCALE GENOMIC DNA]</scope>
    <source>
        <strain evidence="3">LRV0_1</strain>
    </source>
</reference>
<dbReference type="InterPro" id="IPR011011">
    <property type="entry name" value="Znf_FYVE_PHD"/>
</dbReference>
<evidence type="ECO:0000313" key="4">
    <source>
        <dbReference type="Proteomes" id="UP001234178"/>
    </source>
</evidence>
<proteinExistence type="predicted"/>
<keyword evidence="4" id="KW-1185">Reference proteome</keyword>
<evidence type="ECO:0000313" key="3">
    <source>
        <dbReference type="EMBL" id="KAK4004645.1"/>
    </source>
</evidence>
<sequence length="242" mass="27598">MEDDGNAGDAWVPPNDRQLALRAKLHYGWSSAKSKRIDNNASKCWSQPTGASEPLTREEQEKVVQVIRRAEEVSGNEQLRVSKLVDRVRNIQKNAVGSDGTNQCVLCGDYASVFLSWSLTSARHVTCKDCLKCAKNARWIHPFIRGNPLTSASCARNDAKHGRNPALGSTKSLDPFFFKSCLYRAFICRCYVRKKAVVHVNVIRALSPKSYKSFFLTEFYTRILIDYMKRFKTKHKIYMFSF</sequence>